<comment type="similarity">
    <text evidence="1">Belongs to the leucine-binding protein family.</text>
</comment>
<keyword evidence="4" id="KW-0029">Amino-acid transport</keyword>
<evidence type="ECO:0000256" key="4">
    <source>
        <dbReference type="ARBA" id="ARBA00022970"/>
    </source>
</evidence>
<dbReference type="CDD" id="cd06326">
    <property type="entry name" value="PBP1_ABC_ligand_binding-like"/>
    <property type="match status" value="1"/>
</dbReference>
<name>A0A2N8KSE4_9BURK</name>
<dbReference type="GO" id="GO:0006865">
    <property type="term" value="P:amino acid transport"/>
    <property type="evidence" value="ECO:0007669"/>
    <property type="project" value="UniProtKB-KW"/>
</dbReference>
<sequence length="390" mass="41291">MRDAGGRAVVSARQQGTVVPVWNRWALLALVLSCLWCSGLAQAQIKIGQTAGFSGPAATGVQEITDGARLYFDAINAQGGIKGQPIELVSLDDKYDPRLSAANAERLIDEGVVALFLSRGTAQSQALLPLLSKHQMALVAPSSGAMVLHQPMIPQVFNVRATFQKEAARAVQHLASIGVKRVTIVQVNDAFGNDAGIGAIKGLEAQGMKASAILRFDGARPELGPLMEQVARAGVEAVLFIGPSHAVVQGVNALRATGSKAQVATLSNNASVDFVKALGENAHGVIVTQVFPYERSTNNPLVREALGLAKARGRNELSPSQIEGFAAAKLLVEGLKRSVKDISRASLLKSLESLQRLDLGGVELHYGPKDRSGLDFVDISIIGPDGKFWR</sequence>
<dbReference type="Proteomes" id="UP000235916">
    <property type="component" value="Unassembled WGS sequence"/>
</dbReference>
<keyword evidence="7" id="KW-1185">Reference proteome</keyword>
<dbReference type="SUPFAM" id="SSF53822">
    <property type="entry name" value="Periplasmic binding protein-like I"/>
    <property type="match status" value="1"/>
</dbReference>
<dbReference type="EMBL" id="POSP01000004">
    <property type="protein sequence ID" value="PND36388.1"/>
    <property type="molecule type" value="Genomic_DNA"/>
</dbReference>
<dbReference type="InterPro" id="IPR000709">
    <property type="entry name" value="Leu_Ile_Val-bd"/>
</dbReference>
<organism evidence="6 7">
    <name type="scientific">Kinneretia aquatilis</name>
    <dbReference type="NCBI Taxonomy" id="2070761"/>
    <lineage>
        <taxon>Bacteria</taxon>
        <taxon>Pseudomonadati</taxon>
        <taxon>Pseudomonadota</taxon>
        <taxon>Betaproteobacteria</taxon>
        <taxon>Burkholderiales</taxon>
        <taxon>Sphaerotilaceae</taxon>
        <taxon>Roseateles</taxon>
    </lineage>
</organism>
<dbReference type="PANTHER" id="PTHR47235">
    <property type="entry name" value="BLR6548 PROTEIN"/>
    <property type="match status" value="1"/>
</dbReference>
<evidence type="ECO:0000313" key="7">
    <source>
        <dbReference type="Proteomes" id="UP000235916"/>
    </source>
</evidence>
<proteinExistence type="inferred from homology"/>
<comment type="caution">
    <text evidence="6">The sequence shown here is derived from an EMBL/GenBank/DDBJ whole genome shotgun (WGS) entry which is preliminary data.</text>
</comment>
<evidence type="ECO:0000256" key="3">
    <source>
        <dbReference type="ARBA" id="ARBA00022729"/>
    </source>
</evidence>
<evidence type="ECO:0000313" key="6">
    <source>
        <dbReference type="EMBL" id="PND36388.1"/>
    </source>
</evidence>
<dbReference type="InterPro" id="IPR028081">
    <property type="entry name" value="Leu-bd"/>
</dbReference>
<evidence type="ECO:0000259" key="5">
    <source>
        <dbReference type="Pfam" id="PF13458"/>
    </source>
</evidence>
<evidence type="ECO:0000256" key="1">
    <source>
        <dbReference type="ARBA" id="ARBA00010062"/>
    </source>
</evidence>
<dbReference type="PANTHER" id="PTHR47235:SF1">
    <property type="entry name" value="BLR6548 PROTEIN"/>
    <property type="match status" value="1"/>
</dbReference>
<accession>A0A2N8KSE4</accession>
<keyword evidence="3" id="KW-0732">Signal</keyword>
<dbReference type="Pfam" id="PF13458">
    <property type="entry name" value="Peripla_BP_6"/>
    <property type="match status" value="1"/>
</dbReference>
<protein>
    <submittedName>
        <fullName evidence="6">Amino acid ABC transporter substrate-binding protein</fullName>
    </submittedName>
</protein>
<dbReference type="OrthoDB" id="9777352at2"/>
<dbReference type="PRINTS" id="PR00337">
    <property type="entry name" value="LEUILEVALBP"/>
</dbReference>
<dbReference type="InterPro" id="IPR028082">
    <property type="entry name" value="Peripla_BP_I"/>
</dbReference>
<feature type="domain" description="Leucine-binding protein" evidence="5">
    <location>
        <begin position="44"/>
        <end position="363"/>
    </location>
</feature>
<keyword evidence="2" id="KW-0813">Transport</keyword>
<dbReference type="Gene3D" id="3.40.50.2300">
    <property type="match status" value="2"/>
</dbReference>
<dbReference type="AlphaFoldDB" id="A0A2N8KSE4"/>
<gene>
    <name evidence="6" type="ORF">C1O66_22090</name>
</gene>
<reference evidence="6 7" key="1">
    <citation type="submission" date="2018-01" db="EMBL/GenBank/DDBJ databases">
        <title>Draft genome sequence of Paucibacter aquatile CR182 isolated from freshwater of the Nakdong River.</title>
        <authorList>
            <person name="Choi A."/>
            <person name="Chung E.J."/>
        </authorList>
    </citation>
    <scope>NUCLEOTIDE SEQUENCE [LARGE SCALE GENOMIC DNA]</scope>
    <source>
        <strain evidence="6 7">CR182</strain>
    </source>
</reference>
<evidence type="ECO:0000256" key="2">
    <source>
        <dbReference type="ARBA" id="ARBA00022448"/>
    </source>
</evidence>